<gene>
    <name evidence="3" type="ORF">LVIROSA_LOCUS27280</name>
</gene>
<keyword evidence="1" id="KW-0520">NAD</keyword>
<organism evidence="3 4">
    <name type="scientific">Lactuca virosa</name>
    <dbReference type="NCBI Taxonomy" id="75947"/>
    <lineage>
        <taxon>Eukaryota</taxon>
        <taxon>Viridiplantae</taxon>
        <taxon>Streptophyta</taxon>
        <taxon>Embryophyta</taxon>
        <taxon>Tracheophyta</taxon>
        <taxon>Spermatophyta</taxon>
        <taxon>Magnoliopsida</taxon>
        <taxon>eudicotyledons</taxon>
        <taxon>Gunneridae</taxon>
        <taxon>Pentapetalae</taxon>
        <taxon>asterids</taxon>
        <taxon>campanulids</taxon>
        <taxon>Asterales</taxon>
        <taxon>Asteraceae</taxon>
        <taxon>Cichorioideae</taxon>
        <taxon>Cichorieae</taxon>
        <taxon>Lactucinae</taxon>
        <taxon>Lactuca</taxon>
    </lineage>
</organism>
<comment type="caution">
    <text evidence="3">The sequence shown here is derived from an EMBL/GenBank/DDBJ whole genome shotgun (WGS) entry which is preliminary data.</text>
</comment>
<dbReference type="Pfam" id="PF01582">
    <property type="entry name" value="TIR"/>
    <property type="match status" value="1"/>
</dbReference>
<evidence type="ECO:0000256" key="1">
    <source>
        <dbReference type="ARBA" id="ARBA00023027"/>
    </source>
</evidence>
<dbReference type="Gene3D" id="3.40.50.10140">
    <property type="entry name" value="Toll/interleukin-1 receptor homology (TIR) domain"/>
    <property type="match status" value="1"/>
</dbReference>
<dbReference type="PANTHER" id="PTHR11017:SF313">
    <property type="entry name" value="TIR DOMAIN, P-LOOP CONTAINING NUCLEOSIDE TRIPHOSPHATE HYDROLASE"/>
    <property type="match status" value="1"/>
</dbReference>
<accession>A0AAU9NTT2</accession>
<dbReference type="InterPro" id="IPR000157">
    <property type="entry name" value="TIR_dom"/>
</dbReference>
<name>A0AAU9NTT2_9ASTR</name>
<dbReference type="AlphaFoldDB" id="A0AAU9NTT2"/>
<dbReference type="SUPFAM" id="SSF52200">
    <property type="entry name" value="Toll/Interleukin receptor TIR domain"/>
    <property type="match status" value="1"/>
</dbReference>
<protein>
    <recommendedName>
        <fullName evidence="2">TIR domain-containing protein</fullName>
    </recommendedName>
</protein>
<dbReference type="FunFam" id="3.40.50.10140:FF:000007">
    <property type="entry name" value="Disease resistance protein (TIR-NBS-LRR class)"/>
    <property type="match status" value="1"/>
</dbReference>
<evidence type="ECO:0000313" key="4">
    <source>
        <dbReference type="Proteomes" id="UP001157418"/>
    </source>
</evidence>
<dbReference type="InterPro" id="IPR035897">
    <property type="entry name" value="Toll_tir_struct_dom_sf"/>
</dbReference>
<dbReference type="SMART" id="SM00255">
    <property type="entry name" value="TIR"/>
    <property type="match status" value="1"/>
</dbReference>
<dbReference type="PANTHER" id="PTHR11017">
    <property type="entry name" value="LEUCINE-RICH REPEAT-CONTAINING PROTEIN"/>
    <property type="match status" value="1"/>
</dbReference>
<dbReference type="EMBL" id="CAKMRJ010005412">
    <property type="protein sequence ID" value="CAH1441200.1"/>
    <property type="molecule type" value="Genomic_DNA"/>
</dbReference>
<sequence length="396" mass="44631">MTVLSKFAEGSSSPSSTNRHKHDVFLSFRGVDTRNNFTDHLHKALLDANISTFLDDDEIEAGGDLKPELESAIKESRASIIILSKNYANSSWCLDELVLILEQRMTSNQIVIPIFFHVEPSDIRKQESNFALSMAEHKEKMEAEKNASKKRQLAQKIDRWIKALTEVANLKGMHAKGRRETKFIAEIVEDIYRKLHLLQEMGRFIVREESLDKPSEQSRLWCHEDSSRVLKQKKGTENTQGLTLDTRMLKNKRERPLKRQKLSGSCSKDKILLGSLKILNLSFCKELHSICGFDGLPALERLIATNCSGLLEATCLSFIVSDVNASGSLFWRPHSSTTCLPTTGFPSQIPWASLPPGQTHVGSRYEFTLIGVNMMDFYNSIDDLAPAGEPTSDEPY</sequence>
<evidence type="ECO:0000313" key="3">
    <source>
        <dbReference type="EMBL" id="CAH1441200.1"/>
    </source>
</evidence>
<dbReference type="GO" id="GO:0006952">
    <property type="term" value="P:defense response"/>
    <property type="evidence" value="ECO:0007669"/>
    <property type="project" value="InterPro"/>
</dbReference>
<dbReference type="GO" id="GO:0007165">
    <property type="term" value="P:signal transduction"/>
    <property type="evidence" value="ECO:0007669"/>
    <property type="project" value="InterPro"/>
</dbReference>
<dbReference type="InterPro" id="IPR044974">
    <property type="entry name" value="Disease_R_plants"/>
</dbReference>
<dbReference type="Proteomes" id="UP001157418">
    <property type="component" value="Unassembled WGS sequence"/>
</dbReference>
<proteinExistence type="predicted"/>
<evidence type="ECO:0000259" key="2">
    <source>
        <dbReference type="PROSITE" id="PS50104"/>
    </source>
</evidence>
<keyword evidence="4" id="KW-1185">Reference proteome</keyword>
<dbReference type="PROSITE" id="PS50104">
    <property type="entry name" value="TIR"/>
    <property type="match status" value="1"/>
</dbReference>
<feature type="domain" description="TIR" evidence="2">
    <location>
        <begin position="20"/>
        <end position="195"/>
    </location>
</feature>
<reference evidence="3 4" key="1">
    <citation type="submission" date="2022-01" db="EMBL/GenBank/DDBJ databases">
        <authorList>
            <person name="Xiong W."/>
            <person name="Schranz E."/>
        </authorList>
    </citation>
    <scope>NUCLEOTIDE SEQUENCE [LARGE SCALE GENOMIC DNA]</scope>
</reference>